<reference evidence="1" key="1">
    <citation type="submission" date="2012-05" db="EMBL/GenBank/DDBJ databases">
        <authorList>
            <person name="Krishnakumar V."/>
            <person name="Cheung F."/>
            <person name="Xiao Y."/>
            <person name="Chan A."/>
            <person name="Moskal W.A."/>
            <person name="Town C.D."/>
        </authorList>
    </citation>
    <scope>NUCLEOTIDE SEQUENCE</scope>
</reference>
<dbReference type="EMBL" id="BT141341">
    <property type="protein sequence ID" value="AFK41135.1"/>
    <property type="molecule type" value="mRNA"/>
</dbReference>
<evidence type="ECO:0000313" key="1">
    <source>
        <dbReference type="EMBL" id="AFK41135.1"/>
    </source>
</evidence>
<accession>I3SLJ3</accession>
<organism evidence="1">
    <name type="scientific">Lotus japonicus</name>
    <name type="common">Lotus corniculatus var. japonicus</name>
    <dbReference type="NCBI Taxonomy" id="34305"/>
    <lineage>
        <taxon>Eukaryota</taxon>
        <taxon>Viridiplantae</taxon>
        <taxon>Streptophyta</taxon>
        <taxon>Embryophyta</taxon>
        <taxon>Tracheophyta</taxon>
        <taxon>Spermatophyta</taxon>
        <taxon>Magnoliopsida</taxon>
        <taxon>eudicotyledons</taxon>
        <taxon>Gunneridae</taxon>
        <taxon>Pentapetalae</taxon>
        <taxon>rosids</taxon>
        <taxon>fabids</taxon>
        <taxon>Fabales</taxon>
        <taxon>Fabaceae</taxon>
        <taxon>Papilionoideae</taxon>
        <taxon>50 kb inversion clade</taxon>
        <taxon>NPAAA clade</taxon>
        <taxon>Hologalegina</taxon>
        <taxon>robinioid clade</taxon>
        <taxon>Loteae</taxon>
        <taxon>Lotus</taxon>
    </lineage>
</organism>
<name>I3SLJ3_LOTJA</name>
<sequence length="60" mass="7074">MLPCLSLCSYEDGTPPLYRQRYQQIHVDDPYTFFCTISQRKNVITKYDELLSRAQLLGFP</sequence>
<proteinExistence type="evidence at transcript level"/>
<dbReference type="AlphaFoldDB" id="I3SLJ3"/>
<protein>
    <submittedName>
        <fullName evidence="1">Uncharacterized protein</fullName>
    </submittedName>
</protein>